<organism evidence="8 9">
    <name type="scientific">Tumebacillus algifaecis</name>
    <dbReference type="NCBI Taxonomy" id="1214604"/>
    <lineage>
        <taxon>Bacteria</taxon>
        <taxon>Bacillati</taxon>
        <taxon>Bacillota</taxon>
        <taxon>Bacilli</taxon>
        <taxon>Bacillales</taxon>
        <taxon>Alicyclobacillaceae</taxon>
        <taxon>Tumebacillus</taxon>
    </lineage>
</organism>
<evidence type="ECO:0000256" key="1">
    <source>
        <dbReference type="ARBA" id="ARBA00004196"/>
    </source>
</evidence>
<evidence type="ECO:0000256" key="4">
    <source>
        <dbReference type="SAM" id="Coils"/>
    </source>
</evidence>
<feature type="domain" description="YknX-like beta-barrel" evidence="7">
    <location>
        <begin position="194"/>
        <end position="272"/>
    </location>
</feature>
<gene>
    <name evidence="8" type="ORF">CIG75_17580</name>
</gene>
<dbReference type="OrthoDB" id="2380376at2"/>
<evidence type="ECO:0000259" key="6">
    <source>
        <dbReference type="Pfam" id="PF25989"/>
    </source>
</evidence>
<dbReference type="Pfam" id="PF25990">
    <property type="entry name" value="Beta-barrel_YknX"/>
    <property type="match status" value="1"/>
</dbReference>
<dbReference type="SUPFAM" id="SSF111369">
    <property type="entry name" value="HlyD-like secretion proteins"/>
    <property type="match status" value="1"/>
</dbReference>
<comment type="subcellular location">
    <subcellularLocation>
        <location evidence="1">Cell envelope</location>
    </subcellularLocation>
</comment>
<feature type="domain" description="YknX-like C-terminal permuted SH3-like" evidence="6">
    <location>
        <begin position="283"/>
        <end position="348"/>
    </location>
</feature>
<dbReference type="Gene3D" id="2.40.30.170">
    <property type="match status" value="1"/>
</dbReference>
<keyword evidence="3 4" id="KW-0175">Coiled coil</keyword>
<dbReference type="PANTHER" id="PTHR32347">
    <property type="entry name" value="EFFLUX SYSTEM COMPONENT YKNX-RELATED"/>
    <property type="match status" value="1"/>
</dbReference>
<dbReference type="KEGG" id="tab:CIG75_17580"/>
<dbReference type="Gene3D" id="2.40.50.100">
    <property type="match status" value="1"/>
</dbReference>
<dbReference type="Gene3D" id="2.40.420.20">
    <property type="match status" value="1"/>
</dbReference>
<dbReference type="GO" id="GO:0022857">
    <property type="term" value="F:transmembrane transporter activity"/>
    <property type="evidence" value="ECO:0007669"/>
    <property type="project" value="InterPro"/>
</dbReference>
<dbReference type="InterPro" id="IPR058637">
    <property type="entry name" value="YknX-like_C"/>
</dbReference>
<feature type="coiled-coil region" evidence="4">
    <location>
        <begin position="90"/>
        <end position="124"/>
    </location>
</feature>
<dbReference type="GO" id="GO:0016020">
    <property type="term" value="C:membrane"/>
    <property type="evidence" value="ECO:0007669"/>
    <property type="project" value="InterPro"/>
</dbReference>
<reference evidence="8 9" key="1">
    <citation type="journal article" date="2015" name="Int. J. Syst. Evol. Microbiol.">
        <title>Tumebacillus algifaecis sp. nov., isolated from decomposing algal scum.</title>
        <authorList>
            <person name="Wu Y.F."/>
            <person name="Zhang B."/>
            <person name="Xing P."/>
            <person name="Wu Q.L."/>
            <person name="Liu S.J."/>
        </authorList>
    </citation>
    <scope>NUCLEOTIDE SEQUENCE [LARGE SCALE GENOMIC DNA]</scope>
    <source>
        <strain evidence="8 9">THMBR28</strain>
    </source>
</reference>
<proteinExistence type="inferred from homology"/>
<evidence type="ECO:0000256" key="3">
    <source>
        <dbReference type="ARBA" id="ARBA00023054"/>
    </source>
</evidence>
<evidence type="ECO:0000313" key="9">
    <source>
        <dbReference type="Proteomes" id="UP000214688"/>
    </source>
</evidence>
<sequence>MNKKVIWGAVLALSVAGVAGMNIYSLNKTIDVSVTQAEEGAISETVFASGQLESADVQNYFAPASGVVDKVEVRAGDAVKKGQTLYTLRVEDLQQQLRMEQNNLKIAQAEREAARKQQDAANANPLVPKQEIDFTLYDMKIENADLAVQAVQKKIASATVTAAKDGVVTHLDIKAGQIVMEGAPALVTANLDALQVRAQIGELDAGKVKQDLTVTVSGDAFADNTYSGIVSYLAPTASLSNPAAKDPSVEMLVTLDNSAPELRPGYNATVEVTLTETQKHPLVPPEAIKREGEKALVFRIENGKSVAVEVKTGKEDDTHVEILEGLTAGEEIIASVPEGLRAGKKVKVQ</sequence>
<dbReference type="AlphaFoldDB" id="A0A223D5A6"/>
<keyword evidence="9" id="KW-1185">Reference proteome</keyword>
<dbReference type="InterPro" id="IPR058636">
    <property type="entry name" value="Beta-barrel_YknX"/>
</dbReference>
<dbReference type="Proteomes" id="UP000214688">
    <property type="component" value="Chromosome"/>
</dbReference>
<dbReference type="EMBL" id="CP022657">
    <property type="protein sequence ID" value="ASS76596.1"/>
    <property type="molecule type" value="Genomic_DNA"/>
</dbReference>
<dbReference type="InterPro" id="IPR050465">
    <property type="entry name" value="UPF0194_transport"/>
</dbReference>
<evidence type="ECO:0000259" key="5">
    <source>
        <dbReference type="Pfam" id="PF25919"/>
    </source>
</evidence>
<dbReference type="RefSeq" id="WP_094237827.1">
    <property type="nucleotide sequence ID" value="NZ_CP022657.1"/>
</dbReference>
<evidence type="ECO:0000313" key="8">
    <source>
        <dbReference type="EMBL" id="ASS76596.1"/>
    </source>
</evidence>
<dbReference type="GO" id="GO:0030313">
    <property type="term" value="C:cell envelope"/>
    <property type="evidence" value="ECO:0007669"/>
    <property type="project" value="UniProtKB-SubCell"/>
</dbReference>
<dbReference type="PANTHER" id="PTHR32347:SF14">
    <property type="entry name" value="EFFLUX SYSTEM COMPONENT YKNX-RELATED"/>
    <property type="match status" value="1"/>
</dbReference>
<evidence type="ECO:0000256" key="2">
    <source>
        <dbReference type="ARBA" id="ARBA00009477"/>
    </source>
</evidence>
<name>A0A223D5A6_9BACL</name>
<feature type="domain" description="CusB-like barrel-sandwich hybrid" evidence="5">
    <location>
        <begin position="62"/>
        <end position="184"/>
    </location>
</feature>
<dbReference type="InterPro" id="IPR058790">
    <property type="entry name" value="BSH_CusB"/>
</dbReference>
<accession>A0A223D5A6</accession>
<dbReference type="NCBIfam" id="TIGR01730">
    <property type="entry name" value="RND_mfp"/>
    <property type="match status" value="1"/>
</dbReference>
<dbReference type="Pfam" id="PF25989">
    <property type="entry name" value="YknX_C"/>
    <property type="match status" value="1"/>
</dbReference>
<comment type="similarity">
    <text evidence="2">Belongs to the membrane fusion protein (MFP) (TC 8.A.1) family.</text>
</comment>
<dbReference type="Pfam" id="PF25919">
    <property type="entry name" value="BSH_CusB"/>
    <property type="match status" value="1"/>
</dbReference>
<protein>
    <submittedName>
        <fullName evidence="8">Uncharacterized protein</fullName>
    </submittedName>
</protein>
<dbReference type="InterPro" id="IPR006143">
    <property type="entry name" value="RND_pump_MFP"/>
</dbReference>
<evidence type="ECO:0000259" key="7">
    <source>
        <dbReference type="Pfam" id="PF25990"/>
    </source>
</evidence>